<dbReference type="Pfam" id="PF03348">
    <property type="entry name" value="Serinc"/>
    <property type="match status" value="1"/>
</dbReference>
<gene>
    <name evidence="8" type="ORF">BV898_11398</name>
</gene>
<evidence type="ECO:0000256" key="1">
    <source>
        <dbReference type="ARBA" id="ARBA00004141"/>
    </source>
</evidence>
<feature type="transmembrane region" description="Helical" evidence="7">
    <location>
        <begin position="323"/>
        <end position="346"/>
    </location>
</feature>
<evidence type="ECO:0000313" key="9">
    <source>
        <dbReference type="Proteomes" id="UP000192578"/>
    </source>
</evidence>
<feature type="transmembrane region" description="Helical" evidence="7">
    <location>
        <begin position="44"/>
        <end position="65"/>
    </location>
</feature>
<dbReference type="PANTHER" id="PTHR10383">
    <property type="entry name" value="SERINE INCORPORATOR"/>
    <property type="match status" value="1"/>
</dbReference>
<dbReference type="GO" id="GO:0016020">
    <property type="term" value="C:membrane"/>
    <property type="evidence" value="ECO:0007669"/>
    <property type="project" value="UniProtKB-SubCell"/>
</dbReference>
<feature type="transmembrane region" description="Helical" evidence="7">
    <location>
        <begin position="255"/>
        <end position="273"/>
    </location>
</feature>
<keyword evidence="3 7" id="KW-0812">Transmembrane</keyword>
<protein>
    <submittedName>
        <fullName evidence="8">Serine incorporator 3</fullName>
    </submittedName>
</protein>
<evidence type="ECO:0000256" key="6">
    <source>
        <dbReference type="SAM" id="MobiDB-lite"/>
    </source>
</evidence>
<feature type="transmembrane region" description="Helical" evidence="7">
    <location>
        <begin position="114"/>
        <end position="135"/>
    </location>
</feature>
<evidence type="ECO:0000256" key="5">
    <source>
        <dbReference type="ARBA" id="ARBA00023136"/>
    </source>
</evidence>
<feature type="region of interest" description="Disordered" evidence="6">
    <location>
        <begin position="358"/>
        <end position="384"/>
    </location>
</feature>
<keyword evidence="5 7" id="KW-0472">Membrane</keyword>
<proteinExistence type="inferred from homology"/>
<dbReference type="PANTHER" id="PTHR10383:SF9">
    <property type="entry name" value="SERINE INCORPORATOR, ISOFORM F"/>
    <property type="match status" value="1"/>
</dbReference>
<dbReference type="Proteomes" id="UP000192578">
    <property type="component" value="Unassembled WGS sequence"/>
</dbReference>
<keyword evidence="4 7" id="KW-1133">Transmembrane helix</keyword>
<dbReference type="EMBL" id="MTYJ01000105">
    <property type="protein sequence ID" value="OQV14421.1"/>
    <property type="molecule type" value="Genomic_DNA"/>
</dbReference>
<sequence>MGALLSIFAGAGCLAQMACCCGTTACGLCCRSCPSCKNSTSSRIMYGILLFLGTIVSLILLAPAVQEKLSEGWAKKYICAHNDTDSGGLIPGGLVPVTPNVGVDCAKLAGYNGVYRICFALTCFFFLMMLIMFNVKSSKDPRSGVQNGFWFFKYAIVIGIAVGAFFIPGNEFASAWMYIGMIGGFLFILIQLILLIDLAHGWAESWIGKYEDTDNKAYYFGVVAVTILCYAASLTGIVLLYVYFTKAEGCALNKFYISFNMILCIILSVVGILPKVQERQPRSGLMQSSIITLYVVYLTWSAISNQPDDDWSCYPSWNYQRGSKAITTSGVIGLIIWFLCILWSTIRNSTNSSVDKLTGAGEKTTLTSPKTTSPDDGGEGGQVYDDEEDAVTYSYSFFHLMLMLGTLYVMMTMTNWLSPDQTGNGMDNISSSKPSAWVKIASSWFCVILYTWTLIAPVVLKDRDFGFSS</sequence>
<evidence type="ECO:0000256" key="4">
    <source>
        <dbReference type="ARBA" id="ARBA00022989"/>
    </source>
</evidence>
<evidence type="ECO:0000313" key="8">
    <source>
        <dbReference type="EMBL" id="OQV14421.1"/>
    </source>
</evidence>
<evidence type="ECO:0000256" key="2">
    <source>
        <dbReference type="ARBA" id="ARBA00006665"/>
    </source>
</evidence>
<dbReference type="OrthoDB" id="5963193at2759"/>
<feature type="transmembrane region" description="Helical" evidence="7">
    <location>
        <begin position="397"/>
        <end position="417"/>
    </location>
</feature>
<dbReference type="AlphaFoldDB" id="A0A1W0WGU4"/>
<comment type="caution">
    <text evidence="8">The sequence shown here is derived from an EMBL/GenBank/DDBJ whole genome shotgun (WGS) entry which is preliminary data.</text>
</comment>
<keyword evidence="9" id="KW-1185">Reference proteome</keyword>
<accession>A0A1W0WGU4</accession>
<feature type="transmembrane region" description="Helical" evidence="7">
    <location>
        <begin position="437"/>
        <end position="460"/>
    </location>
</feature>
<name>A0A1W0WGU4_HYPEX</name>
<comment type="similarity">
    <text evidence="2">Belongs to the TDE1 family.</text>
</comment>
<reference evidence="9" key="1">
    <citation type="submission" date="2017-01" db="EMBL/GenBank/DDBJ databases">
        <title>Comparative genomics of anhydrobiosis in the tardigrade Hypsibius dujardini.</title>
        <authorList>
            <person name="Yoshida Y."/>
            <person name="Koutsovoulos G."/>
            <person name="Laetsch D."/>
            <person name="Stevens L."/>
            <person name="Kumar S."/>
            <person name="Horikawa D."/>
            <person name="Ishino K."/>
            <person name="Komine S."/>
            <person name="Tomita M."/>
            <person name="Blaxter M."/>
            <person name="Arakawa K."/>
        </authorList>
    </citation>
    <scope>NUCLEOTIDE SEQUENCE [LARGE SCALE GENOMIC DNA]</scope>
    <source>
        <strain evidence="9">Z151</strain>
    </source>
</reference>
<dbReference type="InterPro" id="IPR005016">
    <property type="entry name" value="TDE1/TMS"/>
</dbReference>
<feature type="compositionally biased region" description="Low complexity" evidence="6">
    <location>
        <begin position="363"/>
        <end position="375"/>
    </location>
</feature>
<comment type="subcellular location">
    <subcellularLocation>
        <location evidence="1">Membrane</location>
        <topology evidence="1">Multi-pass membrane protein</topology>
    </subcellularLocation>
</comment>
<feature type="transmembrane region" description="Helical" evidence="7">
    <location>
        <begin position="147"/>
        <end position="169"/>
    </location>
</feature>
<organism evidence="8 9">
    <name type="scientific">Hypsibius exemplaris</name>
    <name type="common">Freshwater tardigrade</name>
    <dbReference type="NCBI Taxonomy" id="2072580"/>
    <lineage>
        <taxon>Eukaryota</taxon>
        <taxon>Metazoa</taxon>
        <taxon>Ecdysozoa</taxon>
        <taxon>Tardigrada</taxon>
        <taxon>Eutardigrada</taxon>
        <taxon>Parachela</taxon>
        <taxon>Hypsibioidea</taxon>
        <taxon>Hypsibiidae</taxon>
        <taxon>Hypsibius</taxon>
    </lineage>
</organism>
<feature type="transmembrane region" description="Helical" evidence="7">
    <location>
        <begin position="285"/>
        <end position="303"/>
    </location>
</feature>
<feature type="transmembrane region" description="Helical" evidence="7">
    <location>
        <begin position="175"/>
        <end position="196"/>
    </location>
</feature>
<feature type="transmembrane region" description="Helical" evidence="7">
    <location>
        <begin position="217"/>
        <end position="243"/>
    </location>
</feature>
<evidence type="ECO:0000256" key="7">
    <source>
        <dbReference type="SAM" id="Phobius"/>
    </source>
</evidence>
<evidence type="ECO:0000256" key="3">
    <source>
        <dbReference type="ARBA" id="ARBA00022692"/>
    </source>
</evidence>